<comment type="caution">
    <text evidence="2">The sequence shown here is derived from an EMBL/GenBank/DDBJ whole genome shotgun (WGS) entry which is preliminary data.</text>
</comment>
<reference evidence="3" key="1">
    <citation type="journal article" date="2023" name="Commun. Biol.">
        <title>Genome analysis of Parmales, the sister group of diatoms, reveals the evolutionary specialization of diatoms from phago-mixotrophs to photoautotrophs.</title>
        <authorList>
            <person name="Ban H."/>
            <person name="Sato S."/>
            <person name="Yoshikawa S."/>
            <person name="Yamada K."/>
            <person name="Nakamura Y."/>
            <person name="Ichinomiya M."/>
            <person name="Sato N."/>
            <person name="Blanc-Mathieu R."/>
            <person name="Endo H."/>
            <person name="Kuwata A."/>
            <person name="Ogata H."/>
        </authorList>
    </citation>
    <scope>NUCLEOTIDE SEQUENCE [LARGE SCALE GENOMIC DNA]</scope>
</reference>
<gene>
    <name evidence="2" type="ORF">TrCOL_g10286</name>
</gene>
<keyword evidence="3" id="KW-1185">Reference proteome</keyword>
<evidence type="ECO:0000313" key="3">
    <source>
        <dbReference type="Proteomes" id="UP001165065"/>
    </source>
</evidence>
<dbReference type="AlphaFoldDB" id="A0A9W7LG75"/>
<feature type="non-terminal residue" evidence="2">
    <location>
        <position position="213"/>
    </location>
</feature>
<organism evidence="2 3">
    <name type="scientific">Triparma columacea</name>
    <dbReference type="NCBI Taxonomy" id="722753"/>
    <lineage>
        <taxon>Eukaryota</taxon>
        <taxon>Sar</taxon>
        <taxon>Stramenopiles</taxon>
        <taxon>Ochrophyta</taxon>
        <taxon>Bolidophyceae</taxon>
        <taxon>Parmales</taxon>
        <taxon>Triparmaceae</taxon>
        <taxon>Triparma</taxon>
    </lineage>
</organism>
<accession>A0A9W7LG75</accession>
<dbReference type="Proteomes" id="UP001165065">
    <property type="component" value="Unassembled WGS sequence"/>
</dbReference>
<dbReference type="EMBL" id="BRYA01000446">
    <property type="protein sequence ID" value="GMI48943.1"/>
    <property type="molecule type" value="Genomic_DNA"/>
</dbReference>
<name>A0A9W7LG75_9STRA</name>
<evidence type="ECO:0000313" key="2">
    <source>
        <dbReference type="EMBL" id="GMI48943.1"/>
    </source>
</evidence>
<proteinExistence type="predicted"/>
<evidence type="ECO:0000256" key="1">
    <source>
        <dbReference type="SAM" id="MobiDB-lite"/>
    </source>
</evidence>
<dbReference type="OrthoDB" id="6252103at2759"/>
<feature type="compositionally biased region" description="Acidic residues" evidence="1">
    <location>
        <begin position="86"/>
        <end position="104"/>
    </location>
</feature>
<feature type="region of interest" description="Disordered" evidence="1">
    <location>
        <begin position="84"/>
        <end position="105"/>
    </location>
</feature>
<protein>
    <submittedName>
        <fullName evidence="2">Uncharacterized protein</fullName>
    </submittedName>
</protein>
<sequence length="213" mass="23670">MPTNAKISRSTCKNASLPPLSIAVISCECNREAYFTYSSDEVTNEIGQVTHELLSHFEASLKGVTPEKYRKLKRRYVSVLEVEAREGEEDEEDGGEVGEEDEDKTEVAVAKYLSEDAPIELPMDAIVHAADASPYSIQRAVGTETHCLLWRQDEGMLLMASKNLLIEEDLETNMQKFAQHELNSTIDSIDVSESSQLLVTGATKSKGSVRVWK</sequence>
<dbReference type="PROSITE" id="PS51257">
    <property type="entry name" value="PROKAR_LIPOPROTEIN"/>
    <property type="match status" value="1"/>
</dbReference>